<evidence type="ECO:0000313" key="4">
    <source>
        <dbReference type="Proteomes" id="UP000196368"/>
    </source>
</evidence>
<dbReference type="SUPFAM" id="SSF53756">
    <property type="entry name" value="UDP-Glycosyltransferase/glycogen phosphorylase"/>
    <property type="match status" value="1"/>
</dbReference>
<reference evidence="4" key="1">
    <citation type="submission" date="2017-04" db="EMBL/GenBank/DDBJ databases">
        <title>Function of individual gut microbiota members based on whole genome sequencing of pure cultures obtained from chicken caecum.</title>
        <authorList>
            <person name="Medvecky M."/>
            <person name="Cejkova D."/>
            <person name="Polansky O."/>
            <person name="Karasova D."/>
            <person name="Kubasova T."/>
            <person name="Cizek A."/>
            <person name="Rychlik I."/>
        </authorList>
    </citation>
    <scope>NUCLEOTIDE SEQUENCE [LARGE SCALE GENOMIC DNA]</scope>
    <source>
        <strain evidence="4">An273</strain>
    </source>
</reference>
<dbReference type="GO" id="GO:0005829">
    <property type="term" value="C:cytosol"/>
    <property type="evidence" value="ECO:0007669"/>
    <property type="project" value="TreeGrafter"/>
</dbReference>
<dbReference type="Gene3D" id="3.40.50.2000">
    <property type="entry name" value="Glycogen Phosphorylase B"/>
    <property type="match status" value="1"/>
</dbReference>
<dbReference type="InterPro" id="IPR002201">
    <property type="entry name" value="Glyco_trans_9"/>
</dbReference>
<comment type="caution">
    <text evidence="3">The sequence shown here is derived from an EMBL/GenBank/DDBJ whole genome shotgun (WGS) entry which is preliminary data.</text>
</comment>
<accession>A0A1Y4DBL9</accession>
<organism evidence="3 4">
    <name type="scientific">Candidatus Avelusimicrobium gallicola</name>
    <dbReference type="NCBI Taxonomy" id="2562704"/>
    <lineage>
        <taxon>Bacteria</taxon>
        <taxon>Pseudomonadati</taxon>
        <taxon>Elusimicrobiota</taxon>
        <taxon>Elusimicrobia</taxon>
        <taxon>Elusimicrobiales</taxon>
        <taxon>Elusimicrobiaceae</taxon>
        <taxon>Candidatus Avelusimicrobium</taxon>
    </lineage>
</organism>
<dbReference type="AlphaFoldDB" id="A0A1Y4DBL9"/>
<dbReference type="Proteomes" id="UP000196368">
    <property type="component" value="Unassembled WGS sequence"/>
</dbReference>
<evidence type="ECO:0000256" key="1">
    <source>
        <dbReference type="ARBA" id="ARBA00022676"/>
    </source>
</evidence>
<protein>
    <recommendedName>
        <fullName evidence="5">Glycosyltransferase family 9 protein</fullName>
    </recommendedName>
</protein>
<evidence type="ECO:0000313" key="3">
    <source>
        <dbReference type="EMBL" id="OUO56255.1"/>
    </source>
</evidence>
<gene>
    <name evidence="3" type="ORF">B5F75_06450</name>
</gene>
<evidence type="ECO:0008006" key="5">
    <source>
        <dbReference type="Google" id="ProtNLM"/>
    </source>
</evidence>
<dbReference type="GO" id="GO:0008713">
    <property type="term" value="F:ADP-heptose-lipopolysaccharide heptosyltransferase activity"/>
    <property type="evidence" value="ECO:0007669"/>
    <property type="project" value="TreeGrafter"/>
</dbReference>
<dbReference type="GO" id="GO:0009244">
    <property type="term" value="P:lipopolysaccharide core region biosynthetic process"/>
    <property type="evidence" value="ECO:0007669"/>
    <property type="project" value="TreeGrafter"/>
</dbReference>
<keyword evidence="4" id="KW-1185">Reference proteome</keyword>
<sequence length="395" mass="44881">MNWQDPDVQQRIAEWQQLLDWRGRDSRLVRGAFAWSRWKKKFLNTLKWRLRRKKTPAETDSLRVLFWLPGGLGDAACAKRLVTAYRFFLPQARFDIYAPLPGVAKMLFGADKNTRILEKDDFSPFDYDLALQACMAVKFLQVTPERIECLAPRFGEVVRRAEEAQKSLGSLLDDVFLTEGVLGRWLYEQGARRFELLSYTGGVELPHDAQEQLQTDAEPRRKWGLEGVKYITFHDGTSEAQVMAHVRPTRAWPAVRWCEFFRLFKKEFPQIKLVQLGGRNSPVYEEADVCLVGKTAVAELPSLLAGALAHLDTESGLVHLAQFLPVRSVVLFGPSSAHFLGYAKNENLDCGPCGGCMWITPDWMKRCPLGHEPAPCVERITAQAVLAALRRILPH</sequence>
<dbReference type="InterPro" id="IPR051199">
    <property type="entry name" value="LPS_LOS_Heptosyltrfase"/>
</dbReference>
<name>A0A1Y4DBL9_9BACT</name>
<proteinExistence type="predicted"/>
<dbReference type="PANTHER" id="PTHR30160">
    <property type="entry name" value="TETRAACYLDISACCHARIDE 4'-KINASE-RELATED"/>
    <property type="match status" value="1"/>
</dbReference>
<keyword evidence="2" id="KW-0808">Transferase</keyword>
<keyword evidence="1" id="KW-0328">Glycosyltransferase</keyword>
<dbReference type="EMBL" id="NFJD01000004">
    <property type="protein sequence ID" value="OUO56255.1"/>
    <property type="molecule type" value="Genomic_DNA"/>
</dbReference>
<evidence type="ECO:0000256" key="2">
    <source>
        <dbReference type="ARBA" id="ARBA00022679"/>
    </source>
</evidence>
<dbReference type="Pfam" id="PF01075">
    <property type="entry name" value="Glyco_transf_9"/>
    <property type="match status" value="1"/>
</dbReference>